<dbReference type="EMBL" id="CP064760">
    <property type="protein sequence ID" value="QPE03661.1"/>
    <property type="molecule type" value="Genomic_DNA"/>
</dbReference>
<proteinExistence type="inferred from homology"/>
<evidence type="ECO:0000313" key="4">
    <source>
        <dbReference type="Proteomes" id="UP000594480"/>
    </source>
</evidence>
<dbReference type="SUPFAM" id="SSF51735">
    <property type="entry name" value="NAD(P)-binding Rossmann-fold domains"/>
    <property type="match status" value="1"/>
</dbReference>
<dbReference type="PANTHER" id="PTHR24320">
    <property type="entry name" value="RETINOL DEHYDROGENASE"/>
    <property type="match status" value="1"/>
</dbReference>
<evidence type="ECO:0000256" key="2">
    <source>
        <dbReference type="ARBA" id="ARBA00023002"/>
    </source>
</evidence>
<sequence>MTPRDYPPPPSRYYDQVVETLPRLDGLTVAVTGSTSGTGEVYARTAGRLGARVIVLNRPSARADAATDRLRDGGVDVVPVACDLQSFESVRDAGEQVRAVAVGGLDVLCNNAGVMGLPDQATPDGCDVQMQTNHLSHFLLTSLVWPVLQRGAEARGRARVVSHSSGARRGPALKAEYLERRGGHLGGDGFPGFGKWRRYQQSKLANLLFSYALLERMPAEDQARGIQVLTAHPGPTNSGLQAKTGRAGGTRMLDRAILNRTLKVAHSVEDGALGIIRASFDPAAQTGEFYGPAGRGEPGPPVLMEPERDPASEKILWETSLATTGVTDFFGVRTGLT</sequence>
<dbReference type="InterPro" id="IPR002347">
    <property type="entry name" value="SDR_fam"/>
</dbReference>
<dbReference type="Proteomes" id="UP000594480">
    <property type="component" value="Chromosome"/>
</dbReference>
<dbReference type="InterPro" id="IPR036291">
    <property type="entry name" value="NAD(P)-bd_dom_sf"/>
</dbReference>
<keyword evidence="2" id="KW-0560">Oxidoreductase</keyword>
<dbReference type="Pfam" id="PF00106">
    <property type="entry name" value="adh_short"/>
    <property type="match status" value="1"/>
</dbReference>
<name>A0A7S8RG73_9MICO</name>
<evidence type="ECO:0000256" key="1">
    <source>
        <dbReference type="ARBA" id="ARBA00006484"/>
    </source>
</evidence>
<reference evidence="3 4" key="1">
    <citation type="submission" date="2020-11" db="EMBL/GenBank/DDBJ databases">
        <title>Amino acid is mineralized and recycled by bacteria in oceanic microbiome.</title>
        <authorList>
            <person name="Zheng L.Y."/>
        </authorList>
    </citation>
    <scope>NUCLEOTIDE SEQUENCE [LARGE SCALE GENOMIC DNA]</scope>
    <source>
        <strain evidence="3 4">A32-1</strain>
    </source>
</reference>
<protein>
    <submittedName>
        <fullName evidence="3">SDR family NAD(P)-dependent oxidoreductase</fullName>
    </submittedName>
</protein>
<dbReference type="Gene3D" id="3.40.50.720">
    <property type="entry name" value="NAD(P)-binding Rossmann-like Domain"/>
    <property type="match status" value="1"/>
</dbReference>
<comment type="similarity">
    <text evidence="1">Belongs to the short-chain dehydrogenases/reductases (SDR) family.</text>
</comment>
<evidence type="ECO:0000313" key="3">
    <source>
        <dbReference type="EMBL" id="QPE03661.1"/>
    </source>
</evidence>
<organism evidence="3 4">
    <name type="scientific">Microbacterium schleiferi</name>
    <dbReference type="NCBI Taxonomy" id="69362"/>
    <lineage>
        <taxon>Bacteria</taxon>
        <taxon>Bacillati</taxon>
        <taxon>Actinomycetota</taxon>
        <taxon>Actinomycetes</taxon>
        <taxon>Micrococcales</taxon>
        <taxon>Microbacteriaceae</taxon>
        <taxon>Microbacterium</taxon>
    </lineage>
</organism>
<accession>A0A7S8RG73</accession>
<keyword evidence="4" id="KW-1185">Reference proteome</keyword>
<gene>
    <name evidence="3" type="ORF">IT882_10105</name>
</gene>
<dbReference type="PANTHER" id="PTHR24320:SF152">
    <property type="entry name" value="SHORT-CHAIN DEHYDROGENASE_REDUCTASE FAMILY PROTEIN"/>
    <property type="match status" value="1"/>
</dbReference>
<dbReference type="KEGG" id="msf:IT882_10105"/>
<dbReference type="GO" id="GO:0016491">
    <property type="term" value="F:oxidoreductase activity"/>
    <property type="evidence" value="ECO:0007669"/>
    <property type="project" value="UniProtKB-KW"/>
</dbReference>
<dbReference type="PRINTS" id="PR00081">
    <property type="entry name" value="GDHRDH"/>
</dbReference>
<dbReference type="AlphaFoldDB" id="A0A7S8RG73"/>